<dbReference type="InterPro" id="IPR042097">
    <property type="entry name" value="Aminopeptidase_N-like_N_sf"/>
</dbReference>
<proteinExistence type="inferred from homology"/>
<comment type="cofactor">
    <cofactor evidence="2">
        <name>Zn(2+)</name>
        <dbReference type="ChEBI" id="CHEBI:29105"/>
    </cofactor>
    <text evidence="2">Binds 1 zinc ion per subunit.</text>
</comment>
<dbReference type="SUPFAM" id="SSF63737">
    <property type="entry name" value="Leukotriene A4 hydrolase N-terminal domain"/>
    <property type="match status" value="1"/>
</dbReference>
<evidence type="ECO:0000313" key="7">
    <source>
        <dbReference type="Proteomes" id="UP000814176"/>
    </source>
</evidence>
<dbReference type="EC" id="3.4.11.-" evidence="2"/>
<organism evidence="6 7">
    <name type="scientific">Rhodofomes roseus</name>
    <dbReference type="NCBI Taxonomy" id="34475"/>
    <lineage>
        <taxon>Eukaryota</taxon>
        <taxon>Fungi</taxon>
        <taxon>Dikarya</taxon>
        <taxon>Basidiomycota</taxon>
        <taxon>Agaricomycotina</taxon>
        <taxon>Agaricomycetes</taxon>
        <taxon>Polyporales</taxon>
        <taxon>Rhodofomes</taxon>
    </lineage>
</organism>
<dbReference type="Pfam" id="PF11838">
    <property type="entry name" value="ERAP1_C"/>
    <property type="match status" value="1"/>
</dbReference>
<sequence>MSPLAEADYRLPTNVKPTHYDLTVRTDLVGGEFDGVLTVDLDVKTDTSKIVFNSADLKLSNIALTTSGPKSSAFTPASIDFDKTMERCTLEFAESIPAGAKVQLKVAYEGQLTDSLMGYYKSLSSEGEVYALTNFEPTSARRALPCWDEPLLKATFSVTMISRADTVNLSNMSVESERVFDPKAGPTDDAIAWLSERLASLGVSQGESEKWKITQFVKSPPMSTYLLAFANGHFEYLESSYTSPISGKTRPLRAYATKDMVDKLQFALYVKEKALPLYEKVFEIEYPLPKLDTLVVHDFDCGAMENWGLITGRTSCFALDPKSEDLGTKKEIAYTQCHEVAHMWFGNIATMEWWDNLYLNEGFATLMGEVIILVSRRVLYVSANANERRIFPEWKLHSSFITLHHKYALDVDDNPSSHPVEVECPDALMVNQIFDGLSYSKAASVLRMLSSYVGEEQFLKGVSIYLKKHLFANSVTRDLWEGIQEASGVDVPKMMDNWVKKIGYPVLTVTENPNGIQIRQDRFLGTGPAAPKDNETIWTVPLSLLTVDGKGIVVINKNEVLDQREKTISLDVSKSWKLNAGTVTFCRVLYPPERLVKIGRESAKASSPFSTEDRIGLVDDAFALSKAGYSDVSSALALTDVLRNESEYLVWEIIQRSLLTIRSVWWENTDITDSVQGFLVELFTPLVDKLGYEYSSQDSADTRELRTLAIEGAASGKSPKVLEELRARFAHYMKTGDDSRIPPELEVITYAVAVREGGRAEWEFVKQIALKPKNPATGVAALRGLAQTQDLDIAKDTWEFMMEKVRLQDLYYMFGTLGINPKTRQFLAAQFKADYELLDEKFEGNYSFQVLVEMSFRNLSADKDYQETAEFFKDKDTGKYKMKLDQTLEGIQIRSAWVKRSTEDIRKWFASRKSAL</sequence>
<dbReference type="InterPro" id="IPR034016">
    <property type="entry name" value="M1_APN-typ"/>
</dbReference>
<evidence type="ECO:0000259" key="3">
    <source>
        <dbReference type="Pfam" id="PF01433"/>
    </source>
</evidence>
<evidence type="ECO:0000259" key="4">
    <source>
        <dbReference type="Pfam" id="PF11838"/>
    </source>
</evidence>
<dbReference type="Gene3D" id="1.25.50.20">
    <property type="match status" value="1"/>
</dbReference>
<dbReference type="EMBL" id="JADCUA010000028">
    <property type="protein sequence ID" value="KAH9830917.1"/>
    <property type="molecule type" value="Genomic_DNA"/>
</dbReference>
<evidence type="ECO:0000259" key="5">
    <source>
        <dbReference type="Pfam" id="PF17900"/>
    </source>
</evidence>
<evidence type="ECO:0000256" key="1">
    <source>
        <dbReference type="ARBA" id="ARBA00010136"/>
    </source>
</evidence>
<comment type="caution">
    <text evidence="6">The sequence shown here is derived from an EMBL/GenBank/DDBJ whole genome shotgun (WGS) entry which is preliminary data.</text>
</comment>
<keyword evidence="2" id="KW-0378">Hydrolase</keyword>
<dbReference type="CDD" id="cd09601">
    <property type="entry name" value="M1_APN-Q_like"/>
    <property type="match status" value="1"/>
</dbReference>
<feature type="domain" description="Peptidase M1 membrane alanine aminopeptidase" evidence="3">
    <location>
        <begin position="266"/>
        <end position="498"/>
    </location>
</feature>
<dbReference type="Pfam" id="PF17900">
    <property type="entry name" value="Peptidase_M1_N"/>
    <property type="match status" value="1"/>
</dbReference>
<dbReference type="GeneID" id="72008715"/>
<dbReference type="Gene3D" id="2.60.40.1910">
    <property type="match status" value="1"/>
</dbReference>
<dbReference type="InterPro" id="IPR045357">
    <property type="entry name" value="Aminopeptidase_N-like_N"/>
</dbReference>
<feature type="domain" description="Aminopeptidase N-like N-terminal" evidence="5">
    <location>
        <begin position="16"/>
        <end position="179"/>
    </location>
</feature>
<reference evidence="6 7" key="1">
    <citation type="journal article" date="2021" name="Environ. Microbiol.">
        <title>Gene family expansions and transcriptome signatures uncover fungal adaptations to wood decay.</title>
        <authorList>
            <person name="Hage H."/>
            <person name="Miyauchi S."/>
            <person name="Viragh M."/>
            <person name="Drula E."/>
            <person name="Min B."/>
            <person name="Chaduli D."/>
            <person name="Navarro D."/>
            <person name="Favel A."/>
            <person name="Norest M."/>
            <person name="Lesage-Meessen L."/>
            <person name="Balint B."/>
            <person name="Merenyi Z."/>
            <person name="de Eugenio L."/>
            <person name="Morin E."/>
            <person name="Martinez A.T."/>
            <person name="Baldrian P."/>
            <person name="Stursova M."/>
            <person name="Martinez M.J."/>
            <person name="Novotny C."/>
            <person name="Magnuson J.K."/>
            <person name="Spatafora J.W."/>
            <person name="Maurice S."/>
            <person name="Pangilinan J."/>
            <person name="Andreopoulos W."/>
            <person name="LaButti K."/>
            <person name="Hundley H."/>
            <person name="Na H."/>
            <person name="Kuo A."/>
            <person name="Barry K."/>
            <person name="Lipzen A."/>
            <person name="Henrissat B."/>
            <person name="Riley R."/>
            <person name="Ahrendt S."/>
            <person name="Nagy L.G."/>
            <person name="Grigoriev I.V."/>
            <person name="Martin F."/>
            <person name="Rosso M.N."/>
        </authorList>
    </citation>
    <scope>NUCLEOTIDE SEQUENCE [LARGE SCALE GENOMIC DNA]</scope>
    <source>
        <strain evidence="6 7">CIRM-BRFM 1785</strain>
    </source>
</reference>
<dbReference type="InterPro" id="IPR024571">
    <property type="entry name" value="ERAP1-like_C_dom"/>
</dbReference>
<keyword evidence="2" id="KW-0862">Zinc</keyword>
<dbReference type="SUPFAM" id="SSF55486">
    <property type="entry name" value="Metalloproteases ('zincins'), catalytic domain"/>
    <property type="match status" value="1"/>
</dbReference>
<dbReference type="InterPro" id="IPR027268">
    <property type="entry name" value="Peptidase_M4/M1_CTD_sf"/>
</dbReference>
<dbReference type="Gene3D" id="2.60.40.1730">
    <property type="entry name" value="tricorn interacting facor f3 domain"/>
    <property type="match status" value="1"/>
</dbReference>
<name>A0ABQ8K2G0_9APHY</name>
<dbReference type="InterPro" id="IPR014782">
    <property type="entry name" value="Peptidase_M1_dom"/>
</dbReference>
<dbReference type="RefSeq" id="XP_047774164.1">
    <property type="nucleotide sequence ID" value="XM_047927983.1"/>
</dbReference>
<dbReference type="PANTHER" id="PTHR11533">
    <property type="entry name" value="PROTEASE M1 ZINC METALLOPROTEASE"/>
    <property type="match status" value="1"/>
</dbReference>
<evidence type="ECO:0000256" key="2">
    <source>
        <dbReference type="RuleBase" id="RU364040"/>
    </source>
</evidence>
<keyword evidence="2" id="KW-0645">Protease</keyword>
<gene>
    <name evidence="6" type="ORF">C8Q71DRAFT_862053</name>
</gene>
<evidence type="ECO:0000313" key="6">
    <source>
        <dbReference type="EMBL" id="KAH9830917.1"/>
    </source>
</evidence>
<dbReference type="Proteomes" id="UP000814176">
    <property type="component" value="Unassembled WGS sequence"/>
</dbReference>
<dbReference type="Pfam" id="PF01433">
    <property type="entry name" value="Peptidase_M1"/>
    <property type="match status" value="1"/>
</dbReference>
<dbReference type="InterPro" id="IPR050344">
    <property type="entry name" value="Peptidase_M1_aminopeptidases"/>
</dbReference>
<feature type="domain" description="ERAP1-like C-terminal" evidence="4">
    <location>
        <begin position="576"/>
        <end position="892"/>
    </location>
</feature>
<keyword evidence="2" id="KW-0031">Aminopeptidase</keyword>
<dbReference type="Gene3D" id="1.10.390.10">
    <property type="entry name" value="Neutral Protease Domain 2"/>
    <property type="match status" value="1"/>
</dbReference>
<comment type="similarity">
    <text evidence="1 2">Belongs to the peptidase M1 family.</text>
</comment>
<protein>
    <recommendedName>
        <fullName evidence="2">Aminopeptidase</fullName>
        <ecNumber evidence="2">3.4.11.-</ecNumber>
    </recommendedName>
</protein>
<dbReference type="PANTHER" id="PTHR11533:SF174">
    <property type="entry name" value="PUROMYCIN-SENSITIVE AMINOPEPTIDASE-RELATED"/>
    <property type="match status" value="1"/>
</dbReference>
<keyword evidence="2" id="KW-0479">Metal-binding</keyword>
<keyword evidence="7" id="KW-1185">Reference proteome</keyword>
<keyword evidence="2" id="KW-0482">Metalloprotease</keyword>
<accession>A0ABQ8K2G0</accession>